<feature type="compositionally biased region" description="Polar residues" evidence="1">
    <location>
        <begin position="442"/>
        <end position="452"/>
    </location>
</feature>
<feature type="compositionally biased region" description="Polar residues" evidence="1">
    <location>
        <begin position="1097"/>
        <end position="1115"/>
    </location>
</feature>
<feature type="region of interest" description="Disordered" evidence="1">
    <location>
        <begin position="1402"/>
        <end position="1439"/>
    </location>
</feature>
<feature type="compositionally biased region" description="Basic and acidic residues" evidence="1">
    <location>
        <begin position="431"/>
        <end position="441"/>
    </location>
</feature>
<feature type="region of interest" description="Disordered" evidence="1">
    <location>
        <begin position="131"/>
        <end position="403"/>
    </location>
</feature>
<feature type="compositionally biased region" description="Polar residues" evidence="1">
    <location>
        <begin position="642"/>
        <end position="654"/>
    </location>
</feature>
<accession>A0A286UDN4</accession>
<feature type="region of interest" description="Disordered" evidence="1">
    <location>
        <begin position="1613"/>
        <end position="1663"/>
    </location>
</feature>
<comment type="caution">
    <text evidence="2">The sequence shown here is derived from an EMBL/GenBank/DDBJ whole genome shotgun (WGS) entry which is preliminary data.</text>
</comment>
<feature type="compositionally biased region" description="Low complexity" evidence="1">
    <location>
        <begin position="416"/>
        <end position="428"/>
    </location>
</feature>
<feature type="compositionally biased region" description="Polar residues" evidence="1">
    <location>
        <begin position="1926"/>
        <end position="1947"/>
    </location>
</feature>
<feature type="compositionally biased region" description="Basic residues" evidence="1">
    <location>
        <begin position="1954"/>
        <end position="1965"/>
    </location>
</feature>
<feature type="compositionally biased region" description="Basic and acidic residues" evidence="1">
    <location>
        <begin position="724"/>
        <end position="733"/>
    </location>
</feature>
<dbReference type="InParanoid" id="A0A286UDN4"/>
<feature type="compositionally biased region" description="Low complexity" evidence="1">
    <location>
        <begin position="1060"/>
        <end position="1079"/>
    </location>
</feature>
<feature type="compositionally biased region" description="Polar residues" evidence="1">
    <location>
        <begin position="1638"/>
        <end position="1663"/>
    </location>
</feature>
<feature type="compositionally biased region" description="Low complexity" evidence="1">
    <location>
        <begin position="69"/>
        <end position="78"/>
    </location>
</feature>
<feature type="compositionally biased region" description="Polar residues" evidence="1">
    <location>
        <begin position="1881"/>
        <end position="1894"/>
    </location>
</feature>
<evidence type="ECO:0000256" key="1">
    <source>
        <dbReference type="SAM" id="MobiDB-lite"/>
    </source>
</evidence>
<feature type="compositionally biased region" description="Basic and acidic residues" evidence="1">
    <location>
        <begin position="163"/>
        <end position="174"/>
    </location>
</feature>
<feature type="compositionally biased region" description="Polar residues" evidence="1">
    <location>
        <begin position="143"/>
        <end position="156"/>
    </location>
</feature>
<evidence type="ECO:0000313" key="3">
    <source>
        <dbReference type="Proteomes" id="UP000217199"/>
    </source>
</evidence>
<feature type="compositionally biased region" description="Polar residues" evidence="1">
    <location>
        <begin position="1403"/>
        <end position="1425"/>
    </location>
</feature>
<feature type="compositionally biased region" description="Polar residues" evidence="1">
    <location>
        <begin position="1"/>
        <end position="10"/>
    </location>
</feature>
<feature type="compositionally biased region" description="Polar residues" evidence="1">
    <location>
        <begin position="268"/>
        <end position="288"/>
    </location>
</feature>
<feature type="region of interest" description="Disordered" evidence="1">
    <location>
        <begin position="1097"/>
        <end position="1118"/>
    </location>
</feature>
<dbReference type="STRING" id="2282107.A0A286UDN4"/>
<feature type="region of interest" description="Disordered" evidence="1">
    <location>
        <begin position="1921"/>
        <end position="2004"/>
    </location>
</feature>
<feature type="region of interest" description="Disordered" evidence="1">
    <location>
        <begin position="415"/>
        <end position="512"/>
    </location>
</feature>
<feature type="compositionally biased region" description="Polar residues" evidence="1">
    <location>
        <begin position="1217"/>
        <end position="1231"/>
    </location>
</feature>
<protein>
    <submittedName>
        <fullName evidence="2">Uncharacterized protein</fullName>
    </submittedName>
</protein>
<keyword evidence="3" id="KW-1185">Reference proteome</keyword>
<feature type="region of interest" description="Disordered" evidence="1">
    <location>
        <begin position="748"/>
        <end position="782"/>
    </location>
</feature>
<dbReference type="Proteomes" id="UP000217199">
    <property type="component" value="Unassembled WGS sequence"/>
</dbReference>
<reference evidence="2 3" key="1">
    <citation type="journal article" date="2017" name="Mol. Ecol.">
        <title>Comparative and population genomic landscape of Phellinus noxius: A hypervariable fungus causing root rot in trees.</title>
        <authorList>
            <person name="Chung C.L."/>
            <person name="Lee T.J."/>
            <person name="Akiba M."/>
            <person name="Lee H.H."/>
            <person name="Kuo T.H."/>
            <person name="Liu D."/>
            <person name="Ke H.M."/>
            <person name="Yokoi T."/>
            <person name="Roa M.B."/>
            <person name="Lu M.J."/>
            <person name="Chang Y.Y."/>
            <person name="Ann P.J."/>
            <person name="Tsai J.N."/>
            <person name="Chen C.Y."/>
            <person name="Tzean S.S."/>
            <person name="Ota Y."/>
            <person name="Hattori T."/>
            <person name="Sahashi N."/>
            <person name="Liou R.F."/>
            <person name="Kikuchi T."/>
            <person name="Tsai I.J."/>
        </authorList>
    </citation>
    <scope>NUCLEOTIDE SEQUENCE [LARGE SCALE GENOMIC DNA]</scope>
    <source>
        <strain evidence="2 3">FFPRI411160</strain>
    </source>
</reference>
<feature type="compositionally biased region" description="Polar residues" evidence="1">
    <location>
        <begin position="1361"/>
        <end position="1373"/>
    </location>
</feature>
<feature type="compositionally biased region" description="Basic residues" evidence="1">
    <location>
        <begin position="759"/>
        <end position="776"/>
    </location>
</feature>
<feature type="compositionally biased region" description="Basic and acidic residues" evidence="1">
    <location>
        <begin position="181"/>
        <end position="209"/>
    </location>
</feature>
<feature type="region of interest" description="Disordered" evidence="1">
    <location>
        <begin position="976"/>
        <end position="1008"/>
    </location>
</feature>
<proteinExistence type="predicted"/>
<evidence type="ECO:0000313" key="2">
    <source>
        <dbReference type="EMBL" id="PAV17703.1"/>
    </source>
</evidence>
<sequence length="2004" mass="219684">MTTPLLSRTPAQAERDSSFFATPTLAQVPTICLTTATPSISELQTTPSVLAPKAQSDNRKRLVPKKSKLSLLNNNSNNRTDRSTSKDFSDVSRRVGLPPSTGRTFDIYVDPADDPDIGEIVVLKKKKSRAGLNEVQWNALGDVTNTGEAKSNNTKHSNPDAPLKPKREEEKGDKWWTLGRSRHDSKSLKAKLKENDTGKENSKEKESKKSTIRRSRQSTPPEEPTVHVEPRQRSQSFDTGMLLNGPTANFISVPMPNDDESPRRNHVRTITSPSLYGSTPRVPSTLPNQVPQPQPQPQPQPEKINEEKKRARNGSITLRAIRSVKSLARMSSWAQLKNMSSSEAESDDEEMGTSQKGSKKGAKEDKRERKQETKEEKKDRKKKSRSIRGSISGFEALKNHFGSVKMGVNFSGTLRSVSSQSTDTSNSSEGTIRDISRRHSEASTSSAQTSDLGGSDIEPIIGRQSKSSGASSIRWDDRTDTLRDQDRRASGQTKKRNGSKRSPEGRRRPALASIFSTNIEDQLDATPRAKRQPILSVHTADLEPESEISATLLDINVVEGDDTPVKKTRPVSEQMLGKERSRGIVGSDNTGALCLLDAVTSDLASLINRLDLEATPTGSPRNSPSLARALDRSLSSIAESSPLKTNANTSGSLRTHTRHRTCASESGANFFGEKVVSWPTPDQGEKTPTHQARHKWSRSLSTSPPVPHEISPVFHPLPAPSRPSSKECLKEPKEDLLSELPSIATSSFTTFGKQSQNSKVKKSSRSSTKVGKRSKGSRGSVMAQLDASDSIFLEESTKRSLGLRGTLGSVGSTSLNYDPNDPNGDIPKELRVLLGEKSPQSPLFREVSERGLLFEAPPVVSPLPPSPGTPPNMELPPVFDDGLSPEEFDDVDDGIFDRLGSVVDENETKKSFDFTGELKRLTASGAADNKSFVMQLEDAFRTPRKFSPLRLSSKFGGREREESIPDVPLVPILYQSDTSQDDISERSVSPGGSIDDCESKDSFMTDSPDVNDENICINLQRSMFDESAGTLDLNFKFGGKSLDATNISDEIEGSRQSLDRSLVSPVQPSRSPSISSLKSSDSRRNMMSMEDFLGSLSQPSRQSFASMNSTSSRPLTLSDVIPPHHTKLEGILIYQISVVESPIDNVSVCANRQTALDRLITHSRQQSEISFTGLSSFSEIRRGFEFGSSFSTFYPPAEASGSTSASVSAPDAPGACDTSNASNASNHLQPPVNSRWRDSMYSLASVSSYGYVTRPGVHDPFEFGAPVRPLSDDMSFTVEDTFNFMRPGLPRSRMDSDVSSFSFQVPHQQPQPFAVLHQRRIRKQVESIYSVASGPPVSLYNNRGFGIYNQNRNGNNANAGKTQQNASSDSLASEFSAHRLGRPGVGDKMFESAREHGIPLASISASPSQMESNQDWQSPTGSIMDSDSVIDGTGRRSLESDSVFGQDKYHIPPQAPGLLPPGQFRPLSTYSLMSNNSPKRDDDTMISMLGGGYVRRRSIGSAIEASPCMRVEKRKPKGTLGHALARIPSGDAYDFVEESVNGSPDRARSLISQPSFYSIDSAKRTEAISRQISPLTEAGRDQNRPSVYFGDNRMSMARKGLLERLSLEDLCLSGDGEENSQRRSLAIFRRPEPASRVRGTSTGQSYAVNGSDTPPLSASSSRFTDSRGSFDLNRLNAMLSNTSNGDVGADRINSRLRASNHRRRISEARASRTSSIYETIDEEVMYPAESFSFKDDQPKGSVNSSASDLSNVRILQWDNDETGPALRMIYSLQEEARQALDASQRQFADTPFSIDALQSFKPPSNISVWKALLEHSKKTYGPLPQELHGCARTARARTNSRPSPYPRNRVFYAPNELPPKLRTAMFSGKLAPPVSKPLQDKSVNPNIAPSTTSEAPKEAPTKTFVPFSKTFKKRVSLAALTKDKSSLASPRSSKRTQVFSSARSKTPLSEKRSTKGKSPRKKKNKENKENIIKGTSRTTENLRISRPRPQGRSRAAPAPRAMRL</sequence>
<feature type="region of interest" description="Disordered" evidence="1">
    <location>
        <begin position="803"/>
        <end position="823"/>
    </location>
</feature>
<feature type="compositionally biased region" description="Polar residues" evidence="1">
    <location>
        <begin position="748"/>
        <end position="757"/>
    </location>
</feature>
<feature type="compositionally biased region" description="Basic and acidic residues" evidence="1">
    <location>
        <begin position="474"/>
        <end position="489"/>
    </location>
</feature>
<name>A0A286UDN4_9AGAM</name>
<organism evidence="2 3">
    <name type="scientific">Pyrrhoderma noxium</name>
    <dbReference type="NCBI Taxonomy" id="2282107"/>
    <lineage>
        <taxon>Eukaryota</taxon>
        <taxon>Fungi</taxon>
        <taxon>Dikarya</taxon>
        <taxon>Basidiomycota</taxon>
        <taxon>Agaricomycotina</taxon>
        <taxon>Agaricomycetes</taxon>
        <taxon>Hymenochaetales</taxon>
        <taxon>Hymenochaetaceae</taxon>
        <taxon>Pyrrhoderma</taxon>
    </lineage>
</organism>
<feature type="region of interest" description="Disordered" evidence="1">
    <location>
        <begin position="1870"/>
        <end position="1901"/>
    </location>
</feature>
<dbReference type="OrthoDB" id="2563277at2759"/>
<feature type="region of interest" description="Disordered" evidence="1">
    <location>
        <begin position="1051"/>
        <end position="1083"/>
    </location>
</feature>
<feature type="region of interest" description="Disordered" evidence="1">
    <location>
        <begin position="42"/>
        <end position="107"/>
    </location>
</feature>
<feature type="compositionally biased region" description="Pro residues" evidence="1">
    <location>
        <begin position="290"/>
        <end position="300"/>
    </location>
</feature>
<feature type="region of interest" description="Disordered" evidence="1">
    <location>
        <begin position="1"/>
        <end position="20"/>
    </location>
</feature>
<feature type="compositionally biased region" description="Basic and acidic residues" evidence="1">
    <location>
        <begin position="361"/>
        <end position="378"/>
    </location>
</feature>
<feature type="compositionally biased region" description="Low complexity" evidence="1">
    <location>
        <begin position="1992"/>
        <end position="2004"/>
    </location>
</feature>
<dbReference type="EMBL" id="NBII01000006">
    <property type="protein sequence ID" value="PAV17703.1"/>
    <property type="molecule type" value="Genomic_DNA"/>
</dbReference>
<feature type="region of interest" description="Disordered" evidence="1">
    <location>
        <begin position="1351"/>
        <end position="1373"/>
    </location>
</feature>
<feature type="region of interest" description="Disordered" evidence="1">
    <location>
        <begin position="637"/>
        <end position="733"/>
    </location>
</feature>
<feature type="region of interest" description="Disordered" evidence="1">
    <location>
        <begin position="1201"/>
        <end position="1231"/>
    </location>
</feature>
<feature type="compositionally biased region" description="Low complexity" evidence="1">
    <location>
        <begin position="1351"/>
        <end position="1360"/>
    </location>
</feature>
<feature type="compositionally biased region" description="Basic and acidic residues" evidence="1">
    <location>
        <begin position="79"/>
        <end position="93"/>
    </location>
</feature>
<gene>
    <name evidence="2" type="ORF">PNOK_0618900</name>
</gene>